<evidence type="ECO:0000256" key="4">
    <source>
        <dbReference type="ARBA" id="ARBA00022833"/>
    </source>
</evidence>
<dbReference type="STRING" id="27342.A0A0H2RWT7"/>
<dbReference type="PROSITE" id="PS50157">
    <property type="entry name" value="ZINC_FINGER_C2H2_2"/>
    <property type="match status" value="2"/>
</dbReference>
<feature type="region of interest" description="Disordered" evidence="6">
    <location>
        <begin position="330"/>
        <end position="464"/>
    </location>
</feature>
<dbReference type="SUPFAM" id="SSF57667">
    <property type="entry name" value="beta-beta-alpha zinc fingers"/>
    <property type="match status" value="1"/>
</dbReference>
<dbReference type="InterPro" id="IPR013087">
    <property type="entry name" value="Znf_C2H2_type"/>
</dbReference>
<dbReference type="Pfam" id="PF00096">
    <property type="entry name" value="zf-C2H2"/>
    <property type="match status" value="2"/>
</dbReference>
<gene>
    <name evidence="8" type="ORF">SCHPADRAFT_574682</name>
</gene>
<dbReference type="PANTHER" id="PTHR23235:SF120">
    <property type="entry name" value="KRUPPEL-LIKE FACTOR 15"/>
    <property type="match status" value="1"/>
</dbReference>
<dbReference type="AlphaFoldDB" id="A0A0H2RWT7"/>
<keyword evidence="2" id="KW-0677">Repeat</keyword>
<accession>A0A0H2RWT7</accession>
<dbReference type="PROSITE" id="PS00028">
    <property type="entry name" value="ZINC_FINGER_C2H2_1"/>
    <property type="match status" value="2"/>
</dbReference>
<dbReference type="GO" id="GO:0000981">
    <property type="term" value="F:DNA-binding transcription factor activity, RNA polymerase II-specific"/>
    <property type="evidence" value="ECO:0007669"/>
    <property type="project" value="TreeGrafter"/>
</dbReference>
<dbReference type="Proteomes" id="UP000053477">
    <property type="component" value="Unassembled WGS sequence"/>
</dbReference>
<evidence type="ECO:0000256" key="6">
    <source>
        <dbReference type="SAM" id="MobiDB-lite"/>
    </source>
</evidence>
<dbReference type="PANTHER" id="PTHR23235">
    <property type="entry name" value="KRUEPPEL-LIKE TRANSCRIPTION FACTOR"/>
    <property type="match status" value="1"/>
</dbReference>
<keyword evidence="3 5" id="KW-0863">Zinc-finger</keyword>
<dbReference type="FunFam" id="3.30.160.60:FF:000624">
    <property type="entry name" value="zinc finger protein 697"/>
    <property type="match status" value="1"/>
</dbReference>
<sequence length="544" mass="57934">MAAVFSVPQTHHRTMSLDRNLLNSPPPYLAFRTPDLRSHISSLPSPPSFSSPLTHSPVSPMPSPRSYRSPLGQQSYLHGSSEQQHFSSPVTPSYDVQSAQGIFSTGPGSAVSSDESHSPVDTALDADFEPFADFEAGYSYGYPTITGSGYNSELLAAVASPMNRKPQLPESEGVHVPSPYLYTNGDLPFVGAGVGKDGYYGYADDVSGQATYSTYLNGHPTIDTNISPIHVSSQQQHSQHQQHHPYAFPSTPDSPFDHAGYYSSPASAVATASIPIPAAAYHGSGHTVAQAAASPMSAHVIMGDGGCDPRFVSASPSELGSAFPGSGIPRFTGAFSSPPSGGEAGIGDGFGYDDAEGEDDEMDSGEEERSEDDDGDDEYVDSNYSRPRRFVVPSQAPRDRSSTAPYPSPISPITSTSPANLTSRSNSSSSRSAGASRSSRPCAPAPVPVPNLTKKSRGRRVPTQPVVVASNDGMSKRMRGYTCRVAGCGKCFARGEHLKRHIRSIHTNEKPHKCPQAGCGKEFSRHDNLCQHMRVHRNYSAPQA</sequence>
<proteinExistence type="predicted"/>
<feature type="domain" description="C2H2-type" evidence="7">
    <location>
        <begin position="512"/>
        <end position="541"/>
    </location>
</feature>
<dbReference type="OrthoDB" id="6365676at2759"/>
<feature type="compositionally biased region" description="Acidic residues" evidence="6">
    <location>
        <begin position="351"/>
        <end position="380"/>
    </location>
</feature>
<feature type="compositionally biased region" description="Low complexity" evidence="6">
    <location>
        <begin position="50"/>
        <end position="70"/>
    </location>
</feature>
<name>A0A0H2RWT7_9AGAM</name>
<reference evidence="8 9" key="1">
    <citation type="submission" date="2015-04" db="EMBL/GenBank/DDBJ databases">
        <title>Complete genome sequence of Schizopora paradoxa KUC8140, a cosmopolitan wood degrader in East Asia.</title>
        <authorList>
            <consortium name="DOE Joint Genome Institute"/>
            <person name="Min B."/>
            <person name="Park H."/>
            <person name="Jang Y."/>
            <person name="Kim J.-J."/>
            <person name="Kim K.H."/>
            <person name="Pangilinan J."/>
            <person name="Lipzen A."/>
            <person name="Riley R."/>
            <person name="Grigoriev I.V."/>
            <person name="Spatafora J.W."/>
            <person name="Choi I.-G."/>
        </authorList>
    </citation>
    <scope>NUCLEOTIDE SEQUENCE [LARGE SCALE GENOMIC DNA]</scope>
    <source>
        <strain evidence="8 9">KUC8140</strain>
    </source>
</reference>
<evidence type="ECO:0000256" key="1">
    <source>
        <dbReference type="ARBA" id="ARBA00022723"/>
    </source>
</evidence>
<feature type="compositionally biased region" description="Polar residues" evidence="6">
    <location>
        <begin position="71"/>
        <end position="113"/>
    </location>
</feature>
<evidence type="ECO:0000313" key="9">
    <source>
        <dbReference type="Proteomes" id="UP000053477"/>
    </source>
</evidence>
<keyword evidence="9" id="KW-1185">Reference proteome</keyword>
<evidence type="ECO:0000256" key="3">
    <source>
        <dbReference type="ARBA" id="ARBA00022771"/>
    </source>
</evidence>
<dbReference type="InParanoid" id="A0A0H2RWT7"/>
<evidence type="ECO:0000256" key="5">
    <source>
        <dbReference type="PROSITE-ProRule" id="PRU00042"/>
    </source>
</evidence>
<evidence type="ECO:0000259" key="7">
    <source>
        <dbReference type="PROSITE" id="PS50157"/>
    </source>
</evidence>
<dbReference type="SMART" id="SM00355">
    <property type="entry name" value="ZnF_C2H2"/>
    <property type="match status" value="2"/>
</dbReference>
<feature type="region of interest" description="Disordered" evidence="6">
    <location>
        <begin position="232"/>
        <end position="252"/>
    </location>
</feature>
<dbReference type="GO" id="GO:0000978">
    <property type="term" value="F:RNA polymerase II cis-regulatory region sequence-specific DNA binding"/>
    <property type="evidence" value="ECO:0007669"/>
    <property type="project" value="TreeGrafter"/>
</dbReference>
<keyword evidence="4" id="KW-0862">Zinc</keyword>
<evidence type="ECO:0000313" key="8">
    <source>
        <dbReference type="EMBL" id="KLO09281.1"/>
    </source>
</evidence>
<feature type="compositionally biased region" description="Low complexity" evidence="6">
    <location>
        <begin position="411"/>
        <end position="442"/>
    </location>
</feature>
<dbReference type="Gene3D" id="3.30.160.60">
    <property type="entry name" value="Classic Zinc Finger"/>
    <property type="match status" value="2"/>
</dbReference>
<evidence type="ECO:0000256" key="2">
    <source>
        <dbReference type="ARBA" id="ARBA00022737"/>
    </source>
</evidence>
<protein>
    <recommendedName>
        <fullName evidence="7">C2H2-type domain-containing protein</fullName>
    </recommendedName>
</protein>
<dbReference type="InterPro" id="IPR036236">
    <property type="entry name" value="Znf_C2H2_sf"/>
</dbReference>
<dbReference type="GO" id="GO:0008270">
    <property type="term" value="F:zinc ion binding"/>
    <property type="evidence" value="ECO:0007669"/>
    <property type="project" value="UniProtKB-KW"/>
</dbReference>
<feature type="domain" description="C2H2-type" evidence="7">
    <location>
        <begin position="481"/>
        <end position="511"/>
    </location>
</feature>
<feature type="region of interest" description="Disordered" evidence="6">
    <location>
        <begin position="1"/>
        <end position="23"/>
    </location>
</feature>
<feature type="region of interest" description="Disordered" evidence="6">
    <location>
        <begin position="41"/>
        <end position="121"/>
    </location>
</feature>
<keyword evidence="1" id="KW-0479">Metal-binding</keyword>
<dbReference type="EMBL" id="KQ086061">
    <property type="protein sequence ID" value="KLO09281.1"/>
    <property type="molecule type" value="Genomic_DNA"/>
</dbReference>
<organism evidence="8 9">
    <name type="scientific">Schizopora paradoxa</name>
    <dbReference type="NCBI Taxonomy" id="27342"/>
    <lineage>
        <taxon>Eukaryota</taxon>
        <taxon>Fungi</taxon>
        <taxon>Dikarya</taxon>
        <taxon>Basidiomycota</taxon>
        <taxon>Agaricomycotina</taxon>
        <taxon>Agaricomycetes</taxon>
        <taxon>Hymenochaetales</taxon>
        <taxon>Schizoporaceae</taxon>
        <taxon>Schizopora</taxon>
    </lineage>
</organism>